<dbReference type="EMBL" id="LPUF01000001">
    <property type="protein sequence ID" value="OQK17363.1"/>
    <property type="molecule type" value="Genomic_DNA"/>
</dbReference>
<dbReference type="Proteomes" id="UP000191980">
    <property type="component" value="Unassembled WGS sequence"/>
</dbReference>
<evidence type="ECO:0000313" key="1">
    <source>
        <dbReference type="EMBL" id="OQK17363.1"/>
    </source>
</evidence>
<dbReference type="RefSeq" id="WP_080521975.1">
    <property type="nucleotide sequence ID" value="NZ_LPUF01000001.1"/>
</dbReference>
<comment type="caution">
    <text evidence="1">The sequence shown here is derived from an EMBL/GenBank/DDBJ whole genome shotgun (WGS) entry which is preliminary data.</text>
</comment>
<keyword evidence="2" id="KW-1185">Reference proteome</keyword>
<sequence>MLEEDISLEERTTDAYEKLIDNMPSIGFINRKKRIKAYIQLTEIAQYMINSEEITAESALYIFSVMMRKCSDFQKATMMTALSLQSIGKNVFSPIGLEFILEVRRNLNLPSTHHSDDEIVVTEDKID</sequence>
<dbReference type="OrthoDB" id="9889241at2"/>
<organism evidence="1 2">
    <name type="scientific">Methyloprofundus sedimenti</name>
    <dbReference type="NCBI Taxonomy" id="1420851"/>
    <lineage>
        <taxon>Bacteria</taxon>
        <taxon>Pseudomonadati</taxon>
        <taxon>Pseudomonadota</taxon>
        <taxon>Gammaproteobacteria</taxon>
        <taxon>Methylococcales</taxon>
        <taxon>Methylococcaceae</taxon>
        <taxon>Methyloprofundus</taxon>
    </lineage>
</organism>
<gene>
    <name evidence="1" type="ORF">AU255_05625</name>
</gene>
<proteinExistence type="predicted"/>
<protein>
    <submittedName>
        <fullName evidence="1">Uncharacterized protein</fullName>
    </submittedName>
</protein>
<evidence type="ECO:0000313" key="2">
    <source>
        <dbReference type="Proteomes" id="UP000191980"/>
    </source>
</evidence>
<reference evidence="1 2" key="1">
    <citation type="submission" date="2015-12" db="EMBL/GenBank/DDBJ databases">
        <authorList>
            <person name="Shamseldin A."/>
            <person name="Moawad H."/>
            <person name="Abd El-Rahim W.M."/>
            <person name="Sadowsky M.J."/>
        </authorList>
    </citation>
    <scope>NUCLEOTIDE SEQUENCE [LARGE SCALE GENOMIC DNA]</scope>
    <source>
        <strain evidence="1 2">WF1</strain>
    </source>
</reference>
<accession>A0A1V8M7K2</accession>
<dbReference type="AlphaFoldDB" id="A0A1V8M7K2"/>
<name>A0A1V8M7K2_9GAMM</name>